<dbReference type="Proteomes" id="UP000572722">
    <property type="component" value="Unassembled WGS sequence"/>
</dbReference>
<gene>
    <name evidence="2" type="ORF">F0237_22515</name>
</gene>
<keyword evidence="1" id="KW-0472">Membrane</keyword>
<dbReference type="AlphaFoldDB" id="A0AAE5GV19"/>
<accession>A0AAE5GV19</accession>
<dbReference type="RefSeq" id="WP_171325654.1">
    <property type="nucleotide sequence ID" value="NZ_VTXO01000016.1"/>
</dbReference>
<dbReference type="EMBL" id="VTXO01000016">
    <property type="protein sequence ID" value="NOI83438.1"/>
    <property type="molecule type" value="Genomic_DNA"/>
</dbReference>
<proteinExistence type="predicted"/>
<protein>
    <submittedName>
        <fullName evidence="2">Type II secretion system protein</fullName>
    </submittedName>
</protein>
<dbReference type="Pfam" id="PF07963">
    <property type="entry name" value="N_methyl"/>
    <property type="match status" value="1"/>
</dbReference>
<dbReference type="Gene3D" id="3.30.700.10">
    <property type="entry name" value="Glycoprotein, Type 4 Pilin"/>
    <property type="match status" value="1"/>
</dbReference>
<comment type="caution">
    <text evidence="2">The sequence shown here is derived from an EMBL/GenBank/DDBJ whole genome shotgun (WGS) entry which is preliminary data.</text>
</comment>
<organism evidence="2 3">
    <name type="scientific">Vibrio tubiashii</name>
    <dbReference type="NCBI Taxonomy" id="29498"/>
    <lineage>
        <taxon>Bacteria</taxon>
        <taxon>Pseudomonadati</taxon>
        <taxon>Pseudomonadota</taxon>
        <taxon>Gammaproteobacteria</taxon>
        <taxon>Vibrionales</taxon>
        <taxon>Vibrionaceae</taxon>
        <taxon>Vibrio</taxon>
        <taxon>Vibrio oreintalis group</taxon>
    </lineage>
</organism>
<sequence>MMKNTRGFTLIELVIVIVVLGILAVTALPRLLDLQSDARTSALQGLKGAMQGANDQLIGISAVEGLDSAASSSVTIEGESVSIVYGYAKADNANAWAKIIDANIEDATFGADGADWYFSNTNANDGTILYMPGSRRQSSLNCYLQYNEATSNASPSINLTTTGC</sequence>
<dbReference type="SUPFAM" id="SSF54523">
    <property type="entry name" value="Pili subunits"/>
    <property type="match status" value="1"/>
</dbReference>
<evidence type="ECO:0000256" key="1">
    <source>
        <dbReference type="SAM" id="Phobius"/>
    </source>
</evidence>
<dbReference type="NCBIfam" id="TIGR02532">
    <property type="entry name" value="IV_pilin_GFxxxE"/>
    <property type="match status" value="1"/>
</dbReference>
<evidence type="ECO:0000313" key="3">
    <source>
        <dbReference type="Proteomes" id="UP000572722"/>
    </source>
</evidence>
<dbReference type="InterPro" id="IPR012902">
    <property type="entry name" value="N_methyl_site"/>
</dbReference>
<evidence type="ECO:0000313" key="2">
    <source>
        <dbReference type="EMBL" id="NOI83438.1"/>
    </source>
</evidence>
<dbReference type="PROSITE" id="PS00409">
    <property type="entry name" value="PROKAR_NTER_METHYL"/>
    <property type="match status" value="1"/>
</dbReference>
<dbReference type="InterPro" id="IPR045584">
    <property type="entry name" value="Pilin-like"/>
</dbReference>
<reference evidence="2 3" key="1">
    <citation type="submission" date="2019-08" db="EMBL/GenBank/DDBJ databases">
        <title>Draft genome sequencing and comparative genomics of hatchery-associated Vibrios.</title>
        <authorList>
            <person name="Kehlet-Delgado H."/>
            <person name="Mueller R.S."/>
        </authorList>
    </citation>
    <scope>NUCLEOTIDE SEQUENCE [LARGE SCALE GENOMIC DNA]</scope>
    <source>
        <strain evidence="2 3">01-65-5-1</strain>
    </source>
</reference>
<keyword evidence="1" id="KW-0812">Transmembrane</keyword>
<feature type="transmembrane region" description="Helical" evidence="1">
    <location>
        <begin position="7"/>
        <end position="28"/>
    </location>
</feature>
<name>A0AAE5GV19_9VIBR</name>
<keyword evidence="1" id="KW-1133">Transmembrane helix</keyword>